<dbReference type="EMBL" id="CM042009">
    <property type="protein sequence ID" value="KAI3790883.1"/>
    <property type="molecule type" value="Genomic_DNA"/>
</dbReference>
<reference evidence="1 2" key="2">
    <citation type="journal article" date="2022" name="Mol. Ecol. Resour.">
        <title>The genomes of chicory, endive, great burdock and yacon provide insights into Asteraceae paleo-polyploidization history and plant inulin production.</title>
        <authorList>
            <person name="Fan W."/>
            <person name="Wang S."/>
            <person name="Wang H."/>
            <person name="Wang A."/>
            <person name="Jiang F."/>
            <person name="Liu H."/>
            <person name="Zhao H."/>
            <person name="Xu D."/>
            <person name="Zhang Y."/>
        </authorList>
    </citation>
    <scope>NUCLEOTIDE SEQUENCE [LARGE SCALE GENOMIC DNA]</scope>
    <source>
        <strain evidence="2">cv. Punajuju</strain>
        <tissue evidence="1">Leaves</tissue>
    </source>
</reference>
<keyword evidence="2" id="KW-1185">Reference proteome</keyword>
<evidence type="ECO:0000313" key="1">
    <source>
        <dbReference type="EMBL" id="KAI3790883.1"/>
    </source>
</evidence>
<protein>
    <submittedName>
        <fullName evidence="1">Uncharacterized protein</fullName>
    </submittedName>
</protein>
<gene>
    <name evidence="1" type="ORF">L2E82_04280</name>
</gene>
<comment type="caution">
    <text evidence="1">The sequence shown here is derived from an EMBL/GenBank/DDBJ whole genome shotgun (WGS) entry which is preliminary data.</text>
</comment>
<sequence>MSPSGLSSSNTSGIPSSLLILDSGASHHMAPYLSSFSSLSPRSPVSVMSASAIPMSVEGVGSIVTPYISLTDVYYIPTPALNLASLSQVCESGCRVFFSYLLCCVQDIRSRRVIGICRRLGKLYVLEQLHVAYVATSSVGPLKYDDIFDCCGCKLGKLSALPFNKSVTRSVGPFDIVHYDVWGPSPVASKAGSSYYEGNLLLMPLMSCWHLMELCINIHVHTAQQNGVAERKHRHLLETARSLLLSSQSPYEMLYGKPPDYFSLRVFGCTCFVLKPHAERNKLSSKSALCLFFGYGIGQQGYRCCDPSNQKLYVSHHVTFLEDIPLYNIPVQSHDVTQSELRTIDPFSTDSGNPPHAADPPPVADPPPAIDLPPVVDPPPAAHQDPHH</sequence>
<name>A0ACB9H4V9_CICIN</name>
<organism evidence="1 2">
    <name type="scientific">Cichorium intybus</name>
    <name type="common">Chicory</name>
    <dbReference type="NCBI Taxonomy" id="13427"/>
    <lineage>
        <taxon>Eukaryota</taxon>
        <taxon>Viridiplantae</taxon>
        <taxon>Streptophyta</taxon>
        <taxon>Embryophyta</taxon>
        <taxon>Tracheophyta</taxon>
        <taxon>Spermatophyta</taxon>
        <taxon>Magnoliopsida</taxon>
        <taxon>eudicotyledons</taxon>
        <taxon>Gunneridae</taxon>
        <taxon>Pentapetalae</taxon>
        <taxon>asterids</taxon>
        <taxon>campanulids</taxon>
        <taxon>Asterales</taxon>
        <taxon>Asteraceae</taxon>
        <taxon>Cichorioideae</taxon>
        <taxon>Cichorieae</taxon>
        <taxon>Cichoriinae</taxon>
        <taxon>Cichorium</taxon>
    </lineage>
</organism>
<dbReference type="Proteomes" id="UP001055811">
    <property type="component" value="Linkage Group LG01"/>
</dbReference>
<reference evidence="2" key="1">
    <citation type="journal article" date="2022" name="Mol. Ecol. Resour.">
        <title>The genomes of chicory, endive, great burdock and yacon provide insights into Asteraceae palaeo-polyploidization history and plant inulin production.</title>
        <authorList>
            <person name="Fan W."/>
            <person name="Wang S."/>
            <person name="Wang H."/>
            <person name="Wang A."/>
            <person name="Jiang F."/>
            <person name="Liu H."/>
            <person name="Zhao H."/>
            <person name="Xu D."/>
            <person name="Zhang Y."/>
        </authorList>
    </citation>
    <scope>NUCLEOTIDE SEQUENCE [LARGE SCALE GENOMIC DNA]</scope>
    <source>
        <strain evidence="2">cv. Punajuju</strain>
    </source>
</reference>
<proteinExistence type="predicted"/>
<accession>A0ACB9H4V9</accession>
<evidence type="ECO:0000313" key="2">
    <source>
        <dbReference type="Proteomes" id="UP001055811"/>
    </source>
</evidence>